<accession>X1NNQ6</accession>
<gene>
    <name evidence="2" type="ORF">S06H3_37015</name>
</gene>
<organism evidence="2">
    <name type="scientific">marine sediment metagenome</name>
    <dbReference type="NCBI Taxonomy" id="412755"/>
    <lineage>
        <taxon>unclassified sequences</taxon>
        <taxon>metagenomes</taxon>
        <taxon>ecological metagenomes</taxon>
    </lineage>
</organism>
<dbReference type="NCBIfam" id="TIGR04183">
    <property type="entry name" value="Por_Secre_tail"/>
    <property type="match status" value="1"/>
</dbReference>
<dbReference type="Pfam" id="PF18962">
    <property type="entry name" value="Por_Secre_tail"/>
    <property type="match status" value="1"/>
</dbReference>
<name>X1NNQ6_9ZZZZ</name>
<protein>
    <recommendedName>
        <fullName evidence="1">Secretion system C-terminal sorting domain-containing protein</fullName>
    </recommendedName>
</protein>
<feature type="domain" description="Secretion system C-terminal sorting" evidence="1">
    <location>
        <begin position="63"/>
        <end position="135"/>
    </location>
</feature>
<dbReference type="AlphaFoldDB" id="X1NNQ6"/>
<dbReference type="EMBL" id="BARV01022453">
    <property type="protein sequence ID" value="GAI20309.1"/>
    <property type="molecule type" value="Genomic_DNA"/>
</dbReference>
<dbReference type="InterPro" id="IPR026444">
    <property type="entry name" value="Secre_tail"/>
</dbReference>
<evidence type="ECO:0000259" key="1">
    <source>
        <dbReference type="Pfam" id="PF18962"/>
    </source>
</evidence>
<dbReference type="Gene3D" id="2.60.40.4070">
    <property type="match status" value="1"/>
</dbReference>
<evidence type="ECO:0000313" key="2">
    <source>
        <dbReference type="EMBL" id="GAI20309.1"/>
    </source>
</evidence>
<feature type="non-terminal residue" evidence="2">
    <location>
        <position position="1"/>
    </location>
</feature>
<comment type="caution">
    <text evidence="2">The sequence shown here is derived from an EMBL/GenBank/DDBJ whole genome shotgun (WGS) entry which is preliminary data.</text>
</comment>
<sequence length="140" mass="14811">CFVQNGSAYDGIYTDNHSVETDETGTIGGLWFVGHDSIKGTLTSEVAVEDDAPAAFAVAQNSPNPFNPTTTISLTLAEAGNVSVDVFNVAGQKVDTLVNGFMNAGTHSVVWDASKFSAGVYFYTVKAGDFSKTMKMTLLK</sequence>
<proteinExistence type="predicted"/>
<reference evidence="2" key="1">
    <citation type="journal article" date="2014" name="Front. Microbiol.">
        <title>High frequency of phylogenetically diverse reductive dehalogenase-homologous genes in deep subseafloor sedimentary metagenomes.</title>
        <authorList>
            <person name="Kawai M."/>
            <person name="Futagami T."/>
            <person name="Toyoda A."/>
            <person name="Takaki Y."/>
            <person name="Nishi S."/>
            <person name="Hori S."/>
            <person name="Arai W."/>
            <person name="Tsubouchi T."/>
            <person name="Morono Y."/>
            <person name="Uchiyama I."/>
            <person name="Ito T."/>
            <person name="Fujiyama A."/>
            <person name="Inagaki F."/>
            <person name="Takami H."/>
        </authorList>
    </citation>
    <scope>NUCLEOTIDE SEQUENCE</scope>
    <source>
        <strain evidence="2">Expedition CK06-06</strain>
    </source>
</reference>